<evidence type="ECO:0000313" key="3">
    <source>
        <dbReference type="EMBL" id="CAB4221159.1"/>
    </source>
</evidence>
<reference evidence="3" key="1">
    <citation type="submission" date="2020-05" db="EMBL/GenBank/DDBJ databases">
        <authorList>
            <person name="Chiriac C."/>
            <person name="Salcher M."/>
            <person name="Ghai R."/>
            <person name="Kavagutti S V."/>
        </authorList>
    </citation>
    <scope>NUCLEOTIDE SEQUENCE</scope>
</reference>
<keyword evidence="1" id="KW-0175">Coiled coil</keyword>
<evidence type="ECO:0000256" key="1">
    <source>
        <dbReference type="SAM" id="Coils"/>
    </source>
</evidence>
<name>A0A6J5T0W5_9CAUD</name>
<proteinExistence type="predicted"/>
<organism evidence="3">
    <name type="scientific">uncultured Caudovirales phage</name>
    <dbReference type="NCBI Taxonomy" id="2100421"/>
    <lineage>
        <taxon>Viruses</taxon>
        <taxon>Duplodnaviria</taxon>
        <taxon>Heunggongvirae</taxon>
        <taxon>Uroviricota</taxon>
        <taxon>Caudoviricetes</taxon>
        <taxon>Peduoviridae</taxon>
        <taxon>Maltschvirus</taxon>
        <taxon>Maltschvirus maltsch</taxon>
    </lineage>
</organism>
<gene>
    <name evidence="3" type="ORF">UFOVP1636_165</name>
</gene>
<protein>
    <submittedName>
        <fullName evidence="3">Uncharacterized protein</fullName>
    </submittedName>
</protein>
<dbReference type="EMBL" id="LR797503">
    <property type="protein sequence ID" value="CAB4221159.1"/>
    <property type="molecule type" value="Genomic_DNA"/>
</dbReference>
<sequence length="224" mass="24647">MYKHIGKHNNKKIVLIFRTLPGEDHMCLVAYSDLLPRMYHDTVMSVLESPAGQEAESFSDVLFRNLMPDGTNCLEALHKNGLLKKIPTNQVILTPNSSSSVRLDEMNTILNEMAQGESAIKRLAELDADRGMTGKKRKPEPREVGVPSSSRSIPASIQAPADQVLSDADLAKDRIKQAHTMKANAEQLLKEADRLLTEAAALDPITAKNVTPTKKKPAVKAKKD</sequence>
<feature type="coiled-coil region" evidence="1">
    <location>
        <begin position="175"/>
        <end position="202"/>
    </location>
</feature>
<accession>A0A6J5T0W5</accession>
<feature type="region of interest" description="Disordered" evidence="2">
    <location>
        <begin position="128"/>
        <end position="158"/>
    </location>
</feature>
<evidence type="ECO:0000256" key="2">
    <source>
        <dbReference type="SAM" id="MobiDB-lite"/>
    </source>
</evidence>